<feature type="transmembrane region" description="Helical" evidence="2">
    <location>
        <begin position="47"/>
        <end position="70"/>
    </location>
</feature>
<accession>A0A846MQS4</accession>
<keyword evidence="4" id="KW-1185">Reference proteome</keyword>
<dbReference type="AlphaFoldDB" id="A0A846MQS4"/>
<organism evidence="3 4">
    <name type="scientific">Thermonema lapsum</name>
    <dbReference type="NCBI Taxonomy" id="28195"/>
    <lineage>
        <taxon>Bacteria</taxon>
        <taxon>Pseudomonadati</taxon>
        <taxon>Bacteroidota</taxon>
        <taxon>Cytophagia</taxon>
        <taxon>Cytophagales</taxon>
        <taxon>Thermonemataceae</taxon>
        <taxon>Thermonema</taxon>
    </lineage>
</organism>
<evidence type="ECO:0000256" key="2">
    <source>
        <dbReference type="SAM" id="Phobius"/>
    </source>
</evidence>
<comment type="caution">
    <text evidence="3">The sequence shown here is derived from an EMBL/GenBank/DDBJ whole genome shotgun (WGS) entry which is preliminary data.</text>
</comment>
<protein>
    <submittedName>
        <fullName evidence="3">Uncharacterized protein</fullName>
    </submittedName>
</protein>
<evidence type="ECO:0000313" key="3">
    <source>
        <dbReference type="EMBL" id="NIK73809.1"/>
    </source>
</evidence>
<keyword evidence="2" id="KW-0812">Transmembrane</keyword>
<reference evidence="3 4" key="1">
    <citation type="submission" date="2020-03" db="EMBL/GenBank/DDBJ databases">
        <title>Genomic Encyclopedia of Type Strains, Phase IV (KMG-IV): sequencing the most valuable type-strain genomes for metagenomic binning, comparative biology and taxonomic classification.</title>
        <authorList>
            <person name="Goeker M."/>
        </authorList>
    </citation>
    <scope>NUCLEOTIDE SEQUENCE [LARGE SCALE GENOMIC DNA]</scope>
    <source>
        <strain evidence="3 4">DSM 5718</strain>
    </source>
</reference>
<evidence type="ECO:0000313" key="4">
    <source>
        <dbReference type="Proteomes" id="UP000537126"/>
    </source>
</evidence>
<dbReference type="EMBL" id="JAASRN010000002">
    <property type="protein sequence ID" value="NIK73809.1"/>
    <property type="molecule type" value="Genomic_DNA"/>
</dbReference>
<keyword evidence="2" id="KW-1133">Transmembrane helix</keyword>
<feature type="region of interest" description="Disordered" evidence="1">
    <location>
        <begin position="1"/>
        <end position="26"/>
    </location>
</feature>
<name>A0A846MQS4_9BACT</name>
<dbReference type="Proteomes" id="UP000537126">
    <property type="component" value="Unassembled WGS sequence"/>
</dbReference>
<evidence type="ECO:0000256" key="1">
    <source>
        <dbReference type="SAM" id="MobiDB-lite"/>
    </source>
</evidence>
<dbReference type="RefSeq" id="WP_166919074.1">
    <property type="nucleotide sequence ID" value="NZ_JAASRN010000002.1"/>
</dbReference>
<feature type="compositionally biased region" description="Basic and acidic residues" evidence="1">
    <location>
        <begin position="7"/>
        <end position="26"/>
    </location>
</feature>
<sequence>MNQNTSKHKDYPRHAHRDAKEPCHEHDHHAQMASDFRYRFGIAFDTYSALALVVACVAIMLHAAFGAVLMCERTIMVALNAQLLKKQAKWHWS</sequence>
<gene>
    <name evidence="3" type="ORF">FHS56_001322</name>
</gene>
<keyword evidence="2" id="KW-0472">Membrane</keyword>
<proteinExistence type="predicted"/>